<feature type="binding site" evidence="8">
    <location>
        <begin position="57"/>
        <end position="61"/>
    </location>
    <ligand>
        <name>GTP</name>
        <dbReference type="ChEBI" id="CHEBI:37565"/>
        <label>1</label>
    </ligand>
</feature>
<dbReference type="InterPro" id="IPR027417">
    <property type="entry name" value="P-loop_NTPase"/>
</dbReference>
<feature type="domain" description="EngA-type G" evidence="11">
    <location>
        <begin position="4"/>
        <end position="168"/>
    </location>
</feature>
<feature type="binding site" evidence="8">
    <location>
        <begin position="237"/>
        <end position="241"/>
    </location>
    <ligand>
        <name>GTP</name>
        <dbReference type="ChEBI" id="CHEBI:37565"/>
        <label>2</label>
    </ligand>
</feature>
<gene>
    <name evidence="8 12" type="primary">der</name>
    <name evidence="12" type="ORF">KDA27_10765</name>
</gene>
<dbReference type="Pfam" id="PF14714">
    <property type="entry name" value="KH_dom-like"/>
    <property type="match status" value="1"/>
</dbReference>
<dbReference type="NCBIfam" id="TIGR03594">
    <property type="entry name" value="GTPase_EngA"/>
    <property type="match status" value="1"/>
</dbReference>
<dbReference type="GO" id="GO:0042254">
    <property type="term" value="P:ribosome biogenesis"/>
    <property type="evidence" value="ECO:0007669"/>
    <property type="project" value="UniProtKB-KW"/>
</dbReference>
<proteinExistence type="inferred from homology"/>
<evidence type="ECO:0000313" key="13">
    <source>
        <dbReference type="Proteomes" id="UP000739538"/>
    </source>
</evidence>
<dbReference type="FunFam" id="3.40.50.300:FF:000040">
    <property type="entry name" value="GTPase Der"/>
    <property type="match status" value="1"/>
</dbReference>
<dbReference type="PRINTS" id="PR00326">
    <property type="entry name" value="GTP1OBG"/>
</dbReference>
<dbReference type="CDD" id="cd01895">
    <property type="entry name" value="EngA2"/>
    <property type="match status" value="1"/>
</dbReference>
<organism evidence="12 13">
    <name type="scientific">Eiseniibacteriota bacterium</name>
    <dbReference type="NCBI Taxonomy" id="2212470"/>
    <lineage>
        <taxon>Bacteria</taxon>
        <taxon>Candidatus Eiseniibacteriota</taxon>
    </lineage>
</organism>
<dbReference type="AlphaFoldDB" id="A0A956NEC7"/>
<keyword evidence="4 10" id="KW-0677">Repeat</keyword>
<dbReference type="EMBL" id="JAGQHS010000047">
    <property type="protein sequence ID" value="MCA9756273.1"/>
    <property type="molecule type" value="Genomic_DNA"/>
</dbReference>
<dbReference type="NCBIfam" id="TIGR00231">
    <property type="entry name" value="small_GTP"/>
    <property type="match status" value="2"/>
</dbReference>
<evidence type="ECO:0000256" key="1">
    <source>
        <dbReference type="ARBA" id="ARBA00008279"/>
    </source>
</evidence>
<accession>A0A956NEC7</accession>
<dbReference type="GO" id="GO:0043022">
    <property type="term" value="F:ribosome binding"/>
    <property type="evidence" value="ECO:0007669"/>
    <property type="project" value="TreeGrafter"/>
</dbReference>
<dbReference type="GO" id="GO:0016787">
    <property type="term" value="F:hydrolase activity"/>
    <property type="evidence" value="ECO:0007669"/>
    <property type="project" value="UniProtKB-KW"/>
</dbReference>
<dbReference type="PANTHER" id="PTHR43834:SF6">
    <property type="entry name" value="GTPASE DER"/>
    <property type="match status" value="1"/>
</dbReference>
<dbReference type="PANTHER" id="PTHR43834">
    <property type="entry name" value="GTPASE DER"/>
    <property type="match status" value="1"/>
</dbReference>
<protein>
    <recommendedName>
        <fullName evidence="2 8">GTPase Der</fullName>
    </recommendedName>
    <alternativeName>
        <fullName evidence="7 8">GTP-binding protein EngA</fullName>
    </alternativeName>
</protein>
<dbReference type="InterPro" id="IPR005225">
    <property type="entry name" value="Small_GTP-bd"/>
</dbReference>
<dbReference type="Pfam" id="PF01926">
    <property type="entry name" value="MMR_HSR1"/>
    <property type="match status" value="2"/>
</dbReference>
<feature type="binding site" evidence="8">
    <location>
        <begin position="190"/>
        <end position="197"/>
    </location>
    <ligand>
        <name>GTP</name>
        <dbReference type="ChEBI" id="CHEBI:37565"/>
        <label>2</label>
    </ligand>
</feature>
<dbReference type="PROSITE" id="PS51712">
    <property type="entry name" value="G_ENGA"/>
    <property type="match status" value="2"/>
</dbReference>
<dbReference type="InterPro" id="IPR031166">
    <property type="entry name" value="G_ENGA"/>
</dbReference>
<comment type="similarity">
    <text evidence="1 8 9 10">Belongs to the TRAFAC class TrmE-Era-EngA-EngB-Septin-like GTPase superfamily. EngA (Der) GTPase family.</text>
</comment>
<comment type="function">
    <text evidence="8 10">GTPase that plays an essential role in the late steps of ribosome biogenesis.</text>
</comment>
<dbReference type="InterPro" id="IPR032859">
    <property type="entry name" value="KH_dom-like"/>
</dbReference>
<comment type="subunit">
    <text evidence="8">Associates with the 50S ribosomal subunit.</text>
</comment>
<dbReference type="SUPFAM" id="SSF52540">
    <property type="entry name" value="P-loop containing nucleoside triphosphate hydrolases"/>
    <property type="match status" value="2"/>
</dbReference>
<dbReference type="Proteomes" id="UP000739538">
    <property type="component" value="Unassembled WGS sequence"/>
</dbReference>
<dbReference type="InterPro" id="IPR003593">
    <property type="entry name" value="AAA+_ATPase"/>
</dbReference>
<dbReference type="InterPro" id="IPR006073">
    <property type="entry name" value="GTP-bd"/>
</dbReference>
<evidence type="ECO:0000256" key="9">
    <source>
        <dbReference type="PROSITE-ProRule" id="PRU01049"/>
    </source>
</evidence>
<dbReference type="InterPro" id="IPR016484">
    <property type="entry name" value="GTPase_Der"/>
</dbReference>
<evidence type="ECO:0000256" key="10">
    <source>
        <dbReference type="RuleBase" id="RU004481"/>
    </source>
</evidence>
<sequence length="445" mass="49534">MSLPVVAIVGRPNVGKSTLFNRLIGSRLAVVDDLPGITRDRLSRRAEWTGFEFHLVDTGGWVPNSEEAMDDRILRQVLQAMEICDAVIFLTDTRQGLHPHDATIVRELFKLDIPILLAANKTDHDKLDPDALEFVGLGFENVFPISAVEGRGVGDLLDALVARLQDKPRRVKNPRSAVGGGDGIRIALVGRPNVGKSSLTNLLLGEDRMIVDNVPGTTRDAVDAPFKYHGLDMVLIDTAGIRKKLGHHPDHEFYATLRAMRALDRSQVAVLVLDATQEIQRQDARIGAMIVESGAAVVVAVNKWDLLEKTQDTMGEWVRRIQDHLPFLTHAPFVFVSALTSQRIHKLPEEILRVHENNTREIPTAEWNAVLEKAVENNPPRSRGGGQKPVKVYYATQVKSGPPTIALWVSDPRRLAPDYGRYLLNRFREAFPFEGAQLRLALRKS</sequence>
<evidence type="ECO:0000256" key="4">
    <source>
        <dbReference type="ARBA" id="ARBA00022737"/>
    </source>
</evidence>
<dbReference type="PIRSF" id="PIRSF006485">
    <property type="entry name" value="GTP-binding_EngA"/>
    <property type="match status" value="1"/>
</dbReference>
<evidence type="ECO:0000256" key="7">
    <source>
        <dbReference type="ARBA" id="ARBA00032345"/>
    </source>
</evidence>
<evidence type="ECO:0000256" key="8">
    <source>
        <dbReference type="HAMAP-Rule" id="MF_00195"/>
    </source>
</evidence>
<dbReference type="Gene3D" id="3.30.300.20">
    <property type="match status" value="1"/>
</dbReference>
<comment type="caution">
    <text evidence="12">The sequence shown here is derived from an EMBL/GenBank/DDBJ whole genome shotgun (WGS) entry which is preliminary data.</text>
</comment>
<dbReference type="CDD" id="cd01894">
    <property type="entry name" value="EngA1"/>
    <property type="match status" value="1"/>
</dbReference>
<keyword evidence="3 8" id="KW-0690">Ribosome biogenesis</keyword>
<reference evidence="12" key="1">
    <citation type="submission" date="2020-04" db="EMBL/GenBank/DDBJ databases">
        <authorList>
            <person name="Zhang T."/>
        </authorList>
    </citation>
    <scope>NUCLEOTIDE SEQUENCE</scope>
    <source>
        <strain evidence="12">HKST-UBA02</strain>
    </source>
</reference>
<evidence type="ECO:0000256" key="6">
    <source>
        <dbReference type="ARBA" id="ARBA00023134"/>
    </source>
</evidence>
<feature type="domain" description="EngA-type G" evidence="11">
    <location>
        <begin position="184"/>
        <end position="359"/>
    </location>
</feature>
<feature type="binding site" evidence="8">
    <location>
        <begin position="120"/>
        <end position="123"/>
    </location>
    <ligand>
        <name>GTP</name>
        <dbReference type="ChEBI" id="CHEBI:37565"/>
        <label>1</label>
    </ligand>
</feature>
<feature type="binding site" evidence="8">
    <location>
        <begin position="10"/>
        <end position="17"/>
    </location>
    <ligand>
        <name>GTP</name>
        <dbReference type="ChEBI" id="CHEBI:37565"/>
        <label>1</label>
    </ligand>
</feature>
<evidence type="ECO:0000256" key="2">
    <source>
        <dbReference type="ARBA" id="ARBA00020953"/>
    </source>
</evidence>
<reference evidence="12" key="2">
    <citation type="journal article" date="2021" name="Microbiome">
        <title>Successional dynamics and alternative stable states in a saline activated sludge microbial community over 9 years.</title>
        <authorList>
            <person name="Wang Y."/>
            <person name="Ye J."/>
            <person name="Ju F."/>
            <person name="Liu L."/>
            <person name="Boyd J.A."/>
            <person name="Deng Y."/>
            <person name="Parks D.H."/>
            <person name="Jiang X."/>
            <person name="Yin X."/>
            <person name="Woodcroft B.J."/>
            <person name="Tyson G.W."/>
            <person name="Hugenholtz P."/>
            <person name="Polz M.F."/>
            <person name="Zhang T."/>
        </authorList>
    </citation>
    <scope>NUCLEOTIDE SEQUENCE</scope>
    <source>
        <strain evidence="12">HKST-UBA02</strain>
    </source>
</reference>
<dbReference type="HAMAP" id="MF_00195">
    <property type="entry name" value="GTPase_Der"/>
    <property type="match status" value="1"/>
</dbReference>
<name>A0A956NEC7_UNCEI</name>
<keyword evidence="6 8" id="KW-0342">GTP-binding</keyword>
<dbReference type="Gene3D" id="3.40.50.300">
    <property type="entry name" value="P-loop containing nucleotide triphosphate hydrolases"/>
    <property type="match status" value="2"/>
</dbReference>
<keyword evidence="5 8" id="KW-0547">Nucleotide-binding</keyword>
<keyword evidence="12" id="KW-0378">Hydrolase</keyword>
<feature type="binding site" evidence="8">
    <location>
        <begin position="302"/>
        <end position="305"/>
    </location>
    <ligand>
        <name>GTP</name>
        <dbReference type="ChEBI" id="CHEBI:37565"/>
        <label>2</label>
    </ligand>
</feature>
<dbReference type="SMART" id="SM00382">
    <property type="entry name" value="AAA"/>
    <property type="match status" value="2"/>
</dbReference>
<dbReference type="FunFam" id="3.40.50.300:FF:000057">
    <property type="entry name" value="GTPase Der"/>
    <property type="match status" value="1"/>
</dbReference>
<dbReference type="GO" id="GO:0005525">
    <property type="term" value="F:GTP binding"/>
    <property type="evidence" value="ECO:0007669"/>
    <property type="project" value="UniProtKB-UniRule"/>
</dbReference>
<evidence type="ECO:0000256" key="5">
    <source>
        <dbReference type="ARBA" id="ARBA00022741"/>
    </source>
</evidence>
<evidence type="ECO:0000313" key="12">
    <source>
        <dbReference type="EMBL" id="MCA9756273.1"/>
    </source>
</evidence>
<evidence type="ECO:0000259" key="11">
    <source>
        <dbReference type="PROSITE" id="PS51712"/>
    </source>
</evidence>
<dbReference type="InterPro" id="IPR015946">
    <property type="entry name" value="KH_dom-like_a/b"/>
</dbReference>
<evidence type="ECO:0000256" key="3">
    <source>
        <dbReference type="ARBA" id="ARBA00022517"/>
    </source>
</evidence>